<dbReference type="EMBL" id="JASAOG010000172">
    <property type="protein sequence ID" value="KAK0045994.1"/>
    <property type="molecule type" value="Genomic_DNA"/>
</dbReference>
<gene>
    <name evidence="2" type="ORF">Bpfe_024573</name>
</gene>
<feature type="compositionally biased region" description="Polar residues" evidence="1">
    <location>
        <begin position="41"/>
        <end position="69"/>
    </location>
</feature>
<evidence type="ECO:0000313" key="3">
    <source>
        <dbReference type="Proteomes" id="UP001233172"/>
    </source>
</evidence>
<sequence>MPSSKTPPKKSPIQQPATHENCNRPAFKPSHNQNKAHRDCNNSTRGNKPNQAYHDCNNSMRSANLTATAKSIRPHRPF</sequence>
<reference evidence="2" key="2">
    <citation type="submission" date="2023-04" db="EMBL/GenBank/DDBJ databases">
        <authorList>
            <person name="Bu L."/>
            <person name="Lu L."/>
            <person name="Laidemitt M.R."/>
            <person name="Zhang S.M."/>
            <person name="Mutuku M."/>
            <person name="Mkoji G."/>
            <person name="Steinauer M."/>
            <person name="Loker E.S."/>
        </authorList>
    </citation>
    <scope>NUCLEOTIDE SEQUENCE</scope>
    <source>
        <strain evidence="2">KasaAsao</strain>
        <tissue evidence="2">Whole Snail</tissue>
    </source>
</reference>
<proteinExistence type="predicted"/>
<organism evidence="2 3">
    <name type="scientific">Biomphalaria pfeifferi</name>
    <name type="common">Bloodfluke planorb</name>
    <name type="synonym">Freshwater snail</name>
    <dbReference type="NCBI Taxonomy" id="112525"/>
    <lineage>
        <taxon>Eukaryota</taxon>
        <taxon>Metazoa</taxon>
        <taxon>Spiralia</taxon>
        <taxon>Lophotrochozoa</taxon>
        <taxon>Mollusca</taxon>
        <taxon>Gastropoda</taxon>
        <taxon>Heterobranchia</taxon>
        <taxon>Euthyneura</taxon>
        <taxon>Panpulmonata</taxon>
        <taxon>Hygrophila</taxon>
        <taxon>Lymnaeoidea</taxon>
        <taxon>Planorbidae</taxon>
        <taxon>Biomphalaria</taxon>
    </lineage>
</organism>
<comment type="caution">
    <text evidence="2">The sequence shown here is derived from an EMBL/GenBank/DDBJ whole genome shotgun (WGS) entry which is preliminary data.</text>
</comment>
<evidence type="ECO:0000256" key="1">
    <source>
        <dbReference type="SAM" id="MobiDB-lite"/>
    </source>
</evidence>
<name>A0AAD8F0X3_BIOPF</name>
<dbReference type="Proteomes" id="UP001233172">
    <property type="component" value="Unassembled WGS sequence"/>
</dbReference>
<feature type="region of interest" description="Disordered" evidence="1">
    <location>
        <begin position="1"/>
        <end position="78"/>
    </location>
</feature>
<keyword evidence="3" id="KW-1185">Reference proteome</keyword>
<evidence type="ECO:0000313" key="2">
    <source>
        <dbReference type="EMBL" id="KAK0045994.1"/>
    </source>
</evidence>
<dbReference type="AlphaFoldDB" id="A0AAD8F0X3"/>
<protein>
    <submittedName>
        <fullName evidence="2">Uncharacterized protein</fullName>
    </submittedName>
</protein>
<accession>A0AAD8F0X3</accession>
<reference evidence="2" key="1">
    <citation type="journal article" date="2023" name="PLoS Negl. Trop. Dis.">
        <title>A genome sequence for Biomphalaria pfeifferi, the major vector snail for the human-infecting parasite Schistosoma mansoni.</title>
        <authorList>
            <person name="Bu L."/>
            <person name="Lu L."/>
            <person name="Laidemitt M.R."/>
            <person name="Zhang S.M."/>
            <person name="Mutuku M."/>
            <person name="Mkoji G."/>
            <person name="Steinauer M."/>
            <person name="Loker E.S."/>
        </authorList>
    </citation>
    <scope>NUCLEOTIDE SEQUENCE</scope>
    <source>
        <strain evidence="2">KasaAsao</strain>
    </source>
</reference>